<keyword evidence="1" id="KW-0732">Signal</keyword>
<feature type="signal peptide" evidence="1">
    <location>
        <begin position="1"/>
        <end position="17"/>
    </location>
</feature>
<dbReference type="EMBL" id="JABUFE010000006">
    <property type="protein sequence ID" value="NSX55371.1"/>
    <property type="molecule type" value="Genomic_DNA"/>
</dbReference>
<dbReference type="RefSeq" id="WP_174138343.1">
    <property type="nucleotide sequence ID" value="NZ_JABUFE010000006.1"/>
</dbReference>
<keyword evidence="3" id="KW-1185">Reference proteome</keyword>
<accession>A0ABX2IXY3</accession>
<reference evidence="2 3" key="1">
    <citation type="submission" date="2020-06" db="EMBL/GenBank/DDBJ databases">
        <title>Sulfitobacter algicola sp. nov., isolated from green algae.</title>
        <authorList>
            <person name="Wang C."/>
        </authorList>
    </citation>
    <scope>NUCLEOTIDE SEQUENCE [LARGE SCALE GENOMIC DNA]</scope>
    <source>
        <strain evidence="2 3">1151</strain>
    </source>
</reference>
<evidence type="ECO:0000313" key="3">
    <source>
        <dbReference type="Proteomes" id="UP000777935"/>
    </source>
</evidence>
<gene>
    <name evidence="2" type="ORF">HRQ87_11210</name>
</gene>
<sequence>MRILSVFLICFAFVASADEQQSALLEFMGGHGCTISQESRNAARASGFTHEQINTLMQESLSNGAASPQAIWIVLGEEICDIRLPDITTSVLVTDPDIMGVTSAIDEYAKMGQNGCFLKDAKTVFNARHEGDANTAETEYTKFLASHFMSGDLRFYGEEVLETPIGIQVMTGDCADVPQRDVIEANHAYLVADFGSYVRALGKANSCIDPGASGLQVTRQILPDNKNSWLFFEYDIIAIAAGWYTGGSDGQPRSPRPPLCHY</sequence>
<dbReference type="Proteomes" id="UP000777935">
    <property type="component" value="Unassembled WGS sequence"/>
</dbReference>
<comment type="caution">
    <text evidence="2">The sequence shown here is derived from an EMBL/GenBank/DDBJ whole genome shotgun (WGS) entry which is preliminary data.</text>
</comment>
<protein>
    <submittedName>
        <fullName evidence="2">Uncharacterized protein</fullName>
    </submittedName>
</protein>
<evidence type="ECO:0000256" key="1">
    <source>
        <dbReference type="SAM" id="SignalP"/>
    </source>
</evidence>
<proteinExistence type="predicted"/>
<feature type="chain" id="PRO_5045185816" evidence="1">
    <location>
        <begin position="18"/>
        <end position="262"/>
    </location>
</feature>
<organism evidence="2 3">
    <name type="scientific">Parasulfitobacter algicola</name>
    <dbReference type="NCBI Taxonomy" id="2614809"/>
    <lineage>
        <taxon>Bacteria</taxon>
        <taxon>Pseudomonadati</taxon>
        <taxon>Pseudomonadota</taxon>
        <taxon>Alphaproteobacteria</taxon>
        <taxon>Rhodobacterales</taxon>
        <taxon>Roseobacteraceae</taxon>
        <taxon>Parasulfitobacter</taxon>
    </lineage>
</organism>
<name>A0ABX2IXY3_9RHOB</name>
<evidence type="ECO:0000313" key="2">
    <source>
        <dbReference type="EMBL" id="NSX55371.1"/>
    </source>
</evidence>